<dbReference type="STRING" id="930992.A0A0C9ZZT3"/>
<proteinExistence type="predicted"/>
<dbReference type="HOGENOM" id="CLU_068731_0_0_1"/>
<evidence type="ECO:0000256" key="1">
    <source>
        <dbReference type="SAM" id="MobiDB-lite"/>
    </source>
</evidence>
<accession>A0A0C9ZZT3</accession>
<reference evidence="2 3" key="1">
    <citation type="submission" date="2014-04" db="EMBL/GenBank/DDBJ databases">
        <authorList>
            <consortium name="DOE Joint Genome Institute"/>
            <person name="Kuo A."/>
            <person name="Ruytinx J."/>
            <person name="Rineau F."/>
            <person name="Colpaert J."/>
            <person name="Kohler A."/>
            <person name="Nagy L.G."/>
            <person name="Floudas D."/>
            <person name="Copeland A."/>
            <person name="Barry K.W."/>
            <person name="Cichocki N."/>
            <person name="Veneault-Fourrey C."/>
            <person name="LaButti K."/>
            <person name="Lindquist E.A."/>
            <person name="Lipzen A."/>
            <person name="Lundell T."/>
            <person name="Morin E."/>
            <person name="Murat C."/>
            <person name="Sun H."/>
            <person name="Tunlid A."/>
            <person name="Henrissat B."/>
            <person name="Grigoriev I.V."/>
            <person name="Hibbett D.S."/>
            <person name="Martin F."/>
            <person name="Nordberg H.P."/>
            <person name="Cantor M.N."/>
            <person name="Hua S.X."/>
        </authorList>
    </citation>
    <scope>NUCLEOTIDE SEQUENCE [LARGE SCALE GENOMIC DNA]</scope>
    <source>
        <strain evidence="2 3">UH-Slu-Lm8-n1</strain>
    </source>
</reference>
<dbReference type="OrthoDB" id="2691920at2759"/>
<reference evidence="3" key="2">
    <citation type="submission" date="2015-01" db="EMBL/GenBank/DDBJ databases">
        <title>Evolutionary Origins and Diversification of the Mycorrhizal Mutualists.</title>
        <authorList>
            <consortium name="DOE Joint Genome Institute"/>
            <consortium name="Mycorrhizal Genomics Consortium"/>
            <person name="Kohler A."/>
            <person name="Kuo A."/>
            <person name="Nagy L.G."/>
            <person name="Floudas D."/>
            <person name="Copeland A."/>
            <person name="Barry K.W."/>
            <person name="Cichocki N."/>
            <person name="Veneault-Fourrey C."/>
            <person name="LaButti K."/>
            <person name="Lindquist E.A."/>
            <person name="Lipzen A."/>
            <person name="Lundell T."/>
            <person name="Morin E."/>
            <person name="Murat C."/>
            <person name="Riley R."/>
            <person name="Ohm R."/>
            <person name="Sun H."/>
            <person name="Tunlid A."/>
            <person name="Henrissat B."/>
            <person name="Grigoriev I.V."/>
            <person name="Hibbett D.S."/>
            <person name="Martin F."/>
        </authorList>
    </citation>
    <scope>NUCLEOTIDE SEQUENCE [LARGE SCALE GENOMIC DNA]</scope>
    <source>
        <strain evidence="3">UH-Slu-Lm8-n1</strain>
    </source>
</reference>
<dbReference type="AlphaFoldDB" id="A0A0C9ZZT3"/>
<organism evidence="2 3">
    <name type="scientific">Suillus luteus UH-Slu-Lm8-n1</name>
    <dbReference type="NCBI Taxonomy" id="930992"/>
    <lineage>
        <taxon>Eukaryota</taxon>
        <taxon>Fungi</taxon>
        <taxon>Dikarya</taxon>
        <taxon>Basidiomycota</taxon>
        <taxon>Agaricomycotina</taxon>
        <taxon>Agaricomycetes</taxon>
        <taxon>Agaricomycetidae</taxon>
        <taxon>Boletales</taxon>
        <taxon>Suillineae</taxon>
        <taxon>Suillaceae</taxon>
        <taxon>Suillus</taxon>
    </lineage>
</organism>
<sequence length="280" mass="31201">MFIRERQETPVLSIIQSERSLGFDRLRAPLSSYGKVNETSNVSDICSSSPEMHPMQEAPCNASLHNTPALASDATPSTASLEIDEEGLSLAQRRKRRIGIPMPLRYRQCDDVLPQPPPSGPFRQTVQEPELSSDANSINTPPRTPPSSLAPPFCTARNVFGLVHQFFSSTPPSHDPEEVVTLQDISSIPANTPAELDIAVEPPDISYHPYPNRSSFELGHWYWNSGVQKSQQSFKELIDIVGSTDFHSDDVRSMHWDQINLQLGASVHEERDEWEDEDAG</sequence>
<evidence type="ECO:0000313" key="2">
    <source>
        <dbReference type="EMBL" id="KIK31429.1"/>
    </source>
</evidence>
<name>A0A0C9ZZT3_9AGAM</name>
<dbReference type="EMBL" id="KN837008">
    <property type="protein sequence ID" value="KIK31429.1"/>
    <property type="molecule type" value="Genomic_DNA"/>
</dbReference>
<feature type="region of interest" description="Disordered" evidence="1">
    <location>
        <begin position="108"/>
        <end position="149"/>
    </location>
</feature>
<evidence type="ECO:0000313" key="3">
    <source>
        <dbReference type="Proteomes" id="UP000054485"/>
    </source>
</evidence>
<keyword evidence="3" id="KW-1185">Reference proteome</keyword>
<dbReference type="Proteomes" id="UP000054485">
    <property type="component" value="Unassembled WGS sequence"/>
</dbReference>
<dbReference type="InParanoid" id="A0A0C9ZZT3"/>
<gene>
    <name evidence="2" type="ORF">CY34DRAFT_19935</name>
</gene>
<protein>
    <submittedName>
        <fullName evidence="2">Uncharacterized protein</fullName>
    </submittedName>
</protein>